<comment type="caution">
    <text evidence="1">The sequence shown here is derived from an EMBL/GenBank/DDBJ whole genome shotgun (WGS) entry which is preliminary data.</text>
</comment>
<dbReference type="OrthoDB" id="2295027at2"/>
<dbReference type="RefSeq" id="WP_138473663.1">
    <property type="nucleotide sequence ID" value="NZ_VBTH01000001.1"/>
</dbReference>
<sequence>MKAYIRLKINNINITYEKLGKQIWGVPGKNPWFNHFGDGESFRKELDIGLGILPTDFNEKWKDTHKGWGSVMINVKKMQDRPELLVITDFIEELPYNQKAFYNMTYYVATHVGGMITDRNRQEWITPDEFKKLHQSIMEEGFNQLLYKSIVIGKKETPGAEEPDVDDVIW</sequence>
<organism evidence="1 2">
    <name type="scientific">Pediococcus stilesii</name>
    <dbReference type="NCBI Taxonomy" id="331679"/>
    <lineage>
        <taxon>Bacteria</taxon>
        <taxon>Bacillati</taxon>
        <taxon>Bacillota</taxon>
        <taxon>Bacilli</taxon>
        <taxon>Lactobacillales</taxon>
        <taxon>Lactobacillaceae</taxon>
        <taxon>Pediococcus</taxon>
    </lineage>
</organism>
<name>A0A5R9BYL8_9LACO</name>
<dbReference type="EMBL" id="VBTH01000001">
    <property type="protein sequence ID" value="TLQ05799.1"/>
    <property type="molecule type" value="Genomic_DNA"/>
</dbReference>
<proteinExistence type="predicted"/>
<gene>
    <name evidence="1" type="ORF">FEZ51_01055</name>
</gene>
<accession>A0A5R9BYL8</accession>
<reference evidence="1 2" key="1">
    <citation type="submission" date="2019-05" db="EMBL/GenBank/DDBJ databases">
        <title>The metagenome of a microbial culture collection derived from dairy environment covers the genomic content of the human microbiome.</title>
        <authorList>
            <person name="Roder T."/>
            <person name="Wuthrich D."/>
            <person name="Sattari Z."/>
            <person name="Von Ah U."/>
            <person name="Bar C."/>
            <person name="Ronchi F."/>
            <person name="Macpherson A.J."/>
            <person name="Ganal-Vonarburg S.C."/>
            <person name="Bruggmann R."/>
            <person name="Vergeres G."/>
        </authorList>
    </citation>
    <scope>NUCLEOTIDE SEQUENCE [LARGE SCALE GENOMIC DNA]</scope>
    <source>
        <strain evidence="1 2">FAM 18815</strain>
    </source>
</reference>
<dbReference type="AlphaFoldDB" id="A0A5R9BYL8"/>
<evidence type="ECO:0000313" key="2">
    <source>
        <dbReference type="Proteomes" id="UP000305541"/>
    </source>
</evidence>
<dbReference type="Proteomes" id="UP000305541">
    <property type="component" value="Unassembled WGS sequence"/>
</dbReference>
<evidence type="ECO:0000313" key="1">
    <source>
        <dbReference type="EMBL" id="TLQ05799.1"/>
    </source>
</evidence>
<protein>
    <submittedName>
        <fullName evidence="1">Uncharacterized protein</fullName>
    </submittedName>
</protein>